<sequence length="514" mass="56699">MQSSVPEHEESSPFQFGTDSSRYYECERVSAALLREVQTAPADNTSHTALDEAGMFLTDDEVSRIEDWRAAWRPREEDLCGLDAGRMLVETATQTTPREGQLHRMPSADHSRSLENPIAHSAELAAQLGAPLHLQRLMRARLTVLHVLEMPELQKFMLPSSKEALSQLEPDTIPEDAVISRAQRNWATVRPGTARSDLNHGQTFTCSDSELEQNPPHNYSKISPPGTPLKPRLARKSITHEHLPILRWNPMDDTKIFAGLGLTFESSRGHSGSEVEPSPPGQQAMSKDLNFRLEAPPIFSDMVGKEAKLGPAMPGRTKGKAKATAMSFASIYPFLAAFAEYRSTQSTQQRASTGGKSAPPSSQVDLESRRHKLLTDMRNSKQDDPLPDGTPAQDMAKIRAWQREMPYGNKLRETSASAALSGSCIRYKRSVVGGDLTNPPQKIFQALILGYCATFSTLQLYHLSKLVPSTPRPPGIFFISHQEAWCRLLAAGTGHLAALFVLTWAICAEPGIIE</sequence>
<dbReference type="Proteomes" id="UP000027361">
    <property type="component" value="Unassembled WGS sequence"/>
</dbReference>
<keyword evidence="3" id="KW-1185">Reference proteome</keyword>
<evidence type="ECO:0000313" key="3">
    <source>
        <dbReference type="Proteomes" id="UP000027361"/>
    </source>
</evidence>
<organism evidence="2 3">
    <name type="scientific">Tilletiaria anomala (strain ATCC 24038 / CBS 436.72 / UBC 951)</name>
    <dbReference type="NCBI Taxonomy" id="1037660"/>
    <lineage>
        <taxon>Eukaryota</taxon>
        <taxon>Fungi</taxon>
        <taxon>Dikarya</taxon>
        <taxon>Basidiomycota</taxon>
        <taxon>Ustilaginomycotina</taxon>
        <taxon>Exobasidiomycetes</taxon>
        <taxon>Georgefischeriales</taxon>
        <taxon>Tilletiariaceae</taxon>
        <taxon>Tilletiaria</taxon>
    </lineage>
</organism>
<dbReference type="HOGENOM" id="CLU_530171_0_0_1"/>
<dbReference type="EMBL" id="JMSN01000002">
    <property type="protein sequence ID" value="KDN53333.1"/>
    <property type="molecule type" value="Genomic_DNA"/>
</dbReference>
<feature type="region of interest" description="Disordered" evidence="1">
    <location>
        <begin position="346"/>
        <end position="367"/>
    </location>
</feature>
<evidence type="ECO:0000313" key="2">
    <source>
        <dbReference type="EMBL" id="KDN53333.1"/>
    </source>
</evidence>
<feature type="region of interest" description="Disordered" evidence="1">
    <location>
        <begin position="191"/>
        <end position="229"/>
    </location>
</feature>
<protein>
    <submittedName>
        <fullName evidence="2">Uncharacterized protein</fullName>
    </submittedName>
</protein>
<feature type="compositionally biased region" description="Polar residues" evidence="1">
    <location>
        <begin position="199"/>
        <end position="208"/>
    </location>
</feature>
<dbReference type="RefSeq" id="XP_013246172.1">
    <property type="nucleotide sequence ID" value="XM_013390718.1"/>
</dbReference>
<accession>A0A066WLA1</accession>
<feature type="compositionally biased region" description="Polar residues" evidence="1">
    <location>
        <begin position="346"/>
        <end position="365"/>
    </location>
</feature>
<gene>
    <name evidence="2" type="ORF">K437DRAFT_292281</name>
</gene>
<name>A0A066WLA1_TILAU</name>
<dbReference type="GeneID" id="25267084"/>
<comment type="caution">
    <text evidence="2">The sequence shown here is derived from an EMBL/GenBank/DDBJ whole genome shotgun (WGS) entry which is preliminary data.</text>
</comment>
<proteinExistence type="predicted"/>
<evidence type="ECO:0000256" key="1">
    <source>
        <dbReference type="SAM" id="MobiDB-lite"/>
    </source>
</evidence>
<reference evidence="2 3" key="1">
    <citation type="submission" date="2014-05" db="EMBL/GenBank/DDBJ databases">
        <title>Draft genome sequence of a rare smut relative, Tilletiaria anomala UBC 951.</title>
        <authorList>
            <consortium name="DOE Joint Genome Institute"/>
            <person name="Toome M."/>
            <person name="Kuo A."/>
            <person name="Henrissat B."/>
            <person name="Lipzen A."/>
            <person name="Tritt A."/>
            <person name="Yoshinaga Y."/>
            <person name="Zane M."/>
            <person name="Barry K."/>
            <person name="Grigoriev I.V."/>
            <person name="Spatafora J.W."/>
            <person name="Aimea M.C."/>
        </authorList>
    </citation>
    <scope>NUCLEOTIDE SEQUENCE [LARGE SCALE GENOMIC DNA]</scope>
    <source>
        <strain evidence="2 3">UBC 951</strain>
    </source>
</reference>
<dbReference type="AlphaFoldDB" id="A0A066WLA1"/>
<dbReference type="InParanoid" id="A0A066WLA1"/>